<feature type="active site" description="Proton acceptor; for processing activity" evidence="14">
    <location>
        <position position="247"/>
    </location>
</feature>
<dbReference type="Gene3D" id="3.60.90.10">
    <property type="entry name" value="S-adenosylmethionine decarboxylase"/>
    <property type="match status" value="1"/>
</dbReference>
<feature type="modified residue" description="Pyruvic acid (Ser); by autocatalysis" evidence="16">
    <location>
        <position position="71"/>
    </location>
</feature>
<keyword evidence="4 13" id="KW-0210">Decarboxylase</keyword>
<evidence type="ECO:0000256" key="6">
    <source>
        <dbReference type="ARBA" id="ARBA00023066"/>
    </source>
</evidence>
<sequence>MTAGDCVLPNPVFEGSEKRIEVDFAFSPHASSKGLRAFSKEQLDELMTLAHCEIVSSRSNAHFDAYVLSESSLFVYPTKYVLKTCGTTRLLNSVPRLLELANFIGMMPARCKYSRASFLFPEHQPFPHTSFDDEVEFLDALFNAPLASSGKAYVLGQPHEGLQWHVYVAGIARDVQPTLNIEICMTELGEKQALQFVRTENFVSAEQTTKDSGIFALKPNAIIDDYVFEPCGYSMNGIDGSGLMTIHITPEPGFSYASLELSGFESDVAKPDGLLAQALKIFSPGKISMAISVDQPLSVDSALIALASLPLGYSCISSTTQKLDCGGAISYYNIVHTEKVLPSPNSPMSVHHAASYLSVGTNASLASMTDMDGSSVGDQDLDPVMSSA</sequence>
<feature type="chain" id="PRO_5042320486" description="S-adenosylmethionine decarboxylase alpha chain" evidence="18">
    <location>
        <begin position="71"/>
        <end position="388"/>
    </location>
</feature>
<gene>
    <name evidence="19" type="ORF">CEUSTIGMA_g8945.t1</name>
</gene>
<protein>
    <recommendedName>
        <fullName evidence="13">S-adenosylmethionine decarboxylase proenzyme</fullName>
        <ecNumber evidence="13">4.1.1.50</ecNumber>
    </recommendedName>
</protein>
<keyword evidence="11 13" id="KW-0670">Pyruvate</keyword>
<feature type="binding site" evidence="15">
    <location>
        <position position="251"/>
    </location>
    <ligand>
        <name>substrate</name>
    </ligand>
</feature>
<evidence type="ECO:0000256" key="16">
    <source>
        <dbReference type="PIRSR" id="PIRSR001355-3"/>
    </source>
</evidence>
<dbReference type="OrthoDB" id="1068353at2759"/>
<dbReference type="Proteomes" id="UP000232323">
    <property type="component" value="Unassembled WGS sequence"/>
</dbReference>
<comment type="caution">
    <text evidence="19">The sequence shown here is derived from an EMBL/GenBank/DDBJ whole genome shotgun (WGS) entry which is preliminary data.</text>
</comment>
<feature type="binding site" evidence="15">
    <location>
        <position position="70"/>
    </location>
    <ligand>
        <name>substrate</name>
    </ligand>
</feature>
<evidence type="ECO:0000256" key="1">
    <source>
        <dbReference type="ARBA" id="ARBA00004911"/>
    </source>
</evidence>
<feature type="chain" id="PRO_5042320487" description="S-adenosylmethionine decarboxylase beta chain" evidence="18">
    <location>
        <begin position="1"/>
        <end position="70"/>
    </location>
</feature>
<dbReference type="Pfam" id="PF01536">
    <property type="entry name" value="SAM_decarbox"/>
    <property type="match status" value="1"/>
</dbReference>
<evidence type="ECO:0000256" key="7">
    <source>
        <dbReference type="ARBA" id="ARBA00023115"/>
    </source>
</evidence>
<feature type="active site" description="Proton donor; for catalytic activity" evidence="14">
    <location>
        <position position="85"/>
    </location>
</feature>
<keyword evidence="5 17" id="KW-0068">Autocatalytic cleavage</keyword>
<dbReference type="EC" id="4.1.1.50" evidence="13"/>
<dbReference type="SUPFAM" id="SSF56276">
    <property type="entry name" value="S-adenosylmethionine decarboxylase"/>
    <property type="match status" value="1"/>
</dbReference>
<keyword evidence="9 13" id="KW-0456">Lyase</keyword>
<evidence type="ECO:0000313" key="20">
    <source>
        <dbReference type="Proteomes" id="UP000232323"/>
    </source>
</evidence>
<evidence type="ECO:0000256" key="10">
    <source>
        <dbReference type="ARBA" id="ARBA00023270"/>
    </source>
</evidence>
<evidence type="ECO:0000313" key="19">
    <source>
        <dbReference type="EMBL" id="GAX81517.1"/>
    </source>
</evidence>
<keyword evidence="3 13" id="KW-0949">S-adenosyl-L-methionine</keyword>
<evidence type="ECO:0000256" key="12">
    <source>
        <dbReference type="ARBA" id="ARBA00048112"/>
    </source>
</evidence>
<proteinExistence type="inferred from homology"/>
<dbReference type="EMBL" id="BEGY01000066">
    <property type="protein sequence ID" value="GAX81517.1"/>
    <property type="molecule type" value="Genomic_DNA"/>
</dbReference>
<dbReference type="InterPro" id="IPR016067">
    <property type="entry name" value="S-AdoMet_deCO2ase_core"/>
</dbReference>
<evidence type="ECO:0000256" key="18">
    <source>
        <dbReference type="PIRSR" id="PIRSR001355-5"/>
    </source>
</evidence>
<dbReference type="PROSITE" id="PS01336">
    <property type="entry name" value="ADOMETDC"/>
    <property type="match status" value="1"/>
</dbReference>
<feature type="site" description="Cleavage (non-hydrolytic); by autolysis" evidence="17">
    <location>
        <begin position="70"/>
        <end position="71"/>
    </location>
</feature>
<organism evidence="19 20">
    <name type="scientific">Chlamydomonas eustigma</name>
    <dbReference type="NCBI Taxonomy" id="1157962"/>
    <lineage>
        <taxon>Eukaryota</taxon>
        <taxon>Viridiplantae</taxon>
        <taxon>Chlorophyta</taxon>
        <taxon>core chlorophytes</taxon>
        <taxon>Chlorophyceae</taxon>
        <taxon>CS clade</taxon>
        <taxon>Chlamydomonadales</taxon>
        <taxon>Chlamydomonadaceae</taxon>
        <taxon>Chlamydomonas</taxon>
    </lineage>
</organism>
<keyword evidence="10 13" id="KW-0704">Schiff base</keyword>
<comment type="catalytic activity">
    <reaction evidence="12 13">
        <text>S-adenosyl-L-methionine + H(+) = S-adenosyl 3-(methylsulfanyl)propylamine + CO2</text>
        <dbReference type="Rhea" id="RHEA:15981"/>
        <dbReference type="ChEBI" id="CHEBI:15378"/>
        <dbReference type="ChEBI" id="CHEBI:16526"/>
        <dbReference type="ChEBI" id="CHEBI:57443"/>
        <dbReference type="ChEBI" id="CHEBI:59789"/>
        <dbReference type="EC" id="4.1.1.50"/>
    </reaction>
</comment>
<dbReference type="UniPathway" id="UPA00331">
    <property type="reaction ID" value="UER00451"/>
</dbReference>
<evidence type="ECO:0000256" key="5">
    <source>
        <dbReference type="ARBA" id="ARBA00022813"/>
    </source>
</evidence>
<feature type="active site" description="Proton acceptor; for processing activity" evidence="14">
    <location>
        <position position="234"/>
    </location>
</feature>
<comment type="similarity">
    <text evidence="2 13">Belongs to the eukaryotic AdoMetDC family.</text>
</comment>
<keyword evidence="7 13" id="KW-0620">Polyamine biosynthesis</keyword>
<evidence type="ECO:0000256" key="13">
    <source>
        <dbReference type="PIRNR" id="PIRNR001355"/>
    </source>
</evidence>
<dbReference type="InterPro" id="IPR048283">
    <property type="entry name" value="AdoMetDC-like"/>
</dbReference>
<dbReference type="AlphaFoldDB" id="A0A250XEM5"/>
<keyword evidence="8 13" id="KW-0865">Zymogen</keyword>
<feature type="binding site" evidence="15">
    <location>
        <position position="13"/>
    </location>
    <ligand>
        <name>substrate</name>
    </ligand>
</feature>
<evidence type="ECO:0000256" key="14">
    <source>
        <dbReference type="PIRSR" id="PIRSR001355-1"/>
    </source>
</evidence>
<name>A0A250XEM5_9CHLO</name>
<dbReference type="STRING" id="1157962.A0A250XEM5"/>
<dbReference type="PANTHER" id="PTHR11570:SF0">
    <property type="entry name" value="S-ADENOSYLMETHIONINE DECARBOXYLASE PROENZYME"/>
    <property type="match status" value="1"/>
</dbReference>
<dbReference type="NCBIfam" id="TIGR00535">
    <property type="entry name" value="SAM_DCase"/>
    <property type="match status" value="1"/>
</dbReference>
<dbReference type="PANTHER" id="PTHR11570">
    <property type="entry name" value="S-ADENOSYLMETHIONINE DECARBOXYLASE"/>
    <property type="match status" value="1"/>
</dbReference>
<dbReference type="GO" id="GO:0006597">
    <property type="term" value="P:spermine biosynthetic process"/>
    <property type="evidence" value="ECO:0007669"/>
    <property type="project" value="InterPro"/>
</dbReference>
<evidence type="ECO:0000256" key="17">
    <source>
        <dbReference type="PIRSR" id="PIRSR001355-4"/>
    </source>
</evidence>
<evidence type="ECO:0000256" key="15">
    <source>
        <dbReference type="PIRSR" id="PIRSR001355-2"/>
    </source>
</evidence>
<dbReference type="PIRSF" id="PIRSF001355">
    <property type="entry name" value="S-AdenosylMet_decarboxylase"/>
    <property type="match status" value="1"/>
</dbReference>
<evidence type="ECO:0000256" key="11">
    <source>
        <dbReference type="ARBA" id="ARBA00023317"/>
    </source>
</evidence>
<keyword evidence="20" id="KW-1185">Reference proteome</keyword>
<evidence type="ECO:0000256" key="3">
    <source>
        <dbReference type="ARBA" id="ARBA00022691"/>
    </source>
</evidence>
<comment type="pathway">
    <text evidence="1 13">Amine and polyamine biosynthesis; S-adenosylmethioninamine biosynthesis; S-adenosylmethioninamine from S-adenosyl-L-methionine: step 1/1.</text>
</comment>
<dbReference type="InterPro" id="IPR001985">
    <property type="entry name" value="S-AdoMet_decarboxylase_euk"/>
</dbReference>
<feature type="active site" description="Schiff-base intermediate with substrate; via pyruvic acid" evidence="14">
    <location>
        <position position="71"/>
    </location>
</feature>
<feature type="binding site" evidence="15">
    <location>
        <position position="228"/>
    </location>
    <ligand>
        <name>substrate</name>
    </ligand>
</feature>
<reference evidence="19 20" key="1">
    <citation type="submission" date="2017-08" db="EMBL/GenBank/DDBJ databases">
        <title>Acidophilic green algal genome provides insights into adaptation to an acidic environment.</title>
        <authorList>
            <person name="Hirooka S."/>
            <person name="Hirose Y."/>
            <person name="Kanesaki Y."/>
            <person name="Higuchi S."/>
            <person name="Fujiwara T."/>
            <person name="Onuma R."/>
            <person name="Era A."/>
            <person name="Ohbayashi R."/>
            <person name="Uzuka A."/>
            <person name="Nozaki H."/>
            <person name="Yoshikawa H."/>
            <person name="Miyagishima S.Y."/>
        </authorList>
    </citation>
    <scope>NUCLEOTIDE SEQUENCE [LARGE SCALE GENOMIC DNA]</scope>
    <source>
        <strain evidence="19 20">NIES-2499</strain>
    </source>
</reference>
<dbReference type="GO" id="GO:0004014">
    <property type="term" value="F:adenosylmethionine decarboxylase activity"/>
    <property type="evidence" value="ECO:0007669"/>
    <property type="project" value="UniProtKB-EC"/>
</dbReference>
<accession>A0A250XEM5</accession>
<evidence type="ECO:0000256" key="4">
    <source>
        <dbReference type="ARBA" id="ARBA00022793"/>
    </source>
</evidence>
<dbReference type="GO" id="GO:0005829">
    <property type="term" value="C:cytosol"/>
    <property type="evidence" value="ECO:0007669"/>
    <property type="project" value="TreeGrafter"/>
</dbReference>
<keyword evidence="6 13" id="KW-0745">Spermidine biosynthesis</keyword>
<dbReference type="Gene3D" id="3.30.360.50">
    <property type="entry name" value="S-adenosylmethionine decarboxylase"/>
    <property type="match status" value="1"/>
</dbReference>
<evidence type="ECO:0000256" key="2">
    <source>
        <dbReference type="ARBA" id="ARBA00008466"/>
    </source>
</evidence>
<dbReference type="GO" id="GO:0008295">
    <property type="term" value="P:spermidine biosynthetic process"/>
    <property type="evidence" value="ECO:0007669"/>
    <property type="project" value="UniProtKB-KW"/>
</dbReference>
<evidence type="ECO:0000256" key="8">
    <source>
        <dbReference type="ARBA" id="ARBA00023145"/>
    </source>
</evidence>
<dbReference type="InterPro" id="IPR018166">
    <property type="entry name" value="S-AdoMet_deCO2ase_CS"/>
</dbReference>
<evidence type="ECO:0000256" key="9">
    <source>
        <dbReference type="ARBA" id="ARBA00023239"/>
    </source>
</evidence>
<comment type="cofactor">
    <cofactor evidence="13">
        <name>pyruvate</name>
        <dbReference type="ChEBI" id="CHEBI:15361"/>
    </cofactor>
    <text evidence="13">Binds 1 pyruvoyl group covalently per subunit.</text>
</comment>